<evidence type="ECO:0000256" key="1">
    <source>
        <dbReference type="SAM" id="MobiDB-lite"/>
    </source>
</evidence>
<organism evidence="2">
    <name type="scientific">Ixodes ricinus</name>
    <name type="common">Common tick</name>
    <name type="synonym">Acarus ricinus</name>
    <dbReference type="NCBI Taxonomy" id="34613"/>
    <lineage>
        <taxon>Eukaryota</taxon>
        <taxon>Metazoa</taxon>
        <taxon>Ecdysozoa</taxon>
        <taxon>Arthropoda</taxon>
        <taxon>Chelicerata</taxon>
        <taxon>Arachnida</taxon>
        <taxon>Acari</taxon>
        <taxon>Parasitiformes</taxon>
        <taxon>Ixodida</taxon>
        <taxon>Ixodoidea</taxon>
        <taxon>Ixodidae</taxon>
        <taxon>Ixodinae</taxon>
        <taxon>Ixodes</taxon>
    </lineage>
</organism>
<sequence>MAVRVFTSRGWRKAGRRHATASSAWATGSSPSTASTWTACATTRRWPCSRGWSALCGSSCSAKKWCFGTPRRRPPGGPAHLPRRARQRRRPRAPLAGASTHPLRTWPTGRPTWEGTGVLASAPALYPQARRRLRRTGVLLGLRRHTPSTRSCRACATTRQRWARRSRHRPTRASRTSPTRFPAPAETPLCPAWPRATSPQSPSTPTAATT</sequence>
<dbReference type="AlphaFoldDB" id="A0A6B0V1V8"/>
<name>A0A6B0V1V8_IXORI</name>
<feature type="compositionally biased region" description="Low complexity" evidence="1">
    <location>
        <begin position="196"/>
        <end position="210"/>
    </location>
</feature>
<feature type="region of interest" description="Disordered" evidence="1">
    <location>
        <begin position="67"/>
        <end position="110"/>
    </location>
</feature>
<feature type="compositionally biased region" description="Basic residues" evidence="1">
    <location>
        <begin position="81"/>
        <end position="92"/>
    </location>
</feature>
<reference evidence="2" key="1">
    <citation type="submission" date="2019-12" db="EMBL/GenBank/DDBJ databases">
        <title>An insight into the sialome of adult female Ixodes ricinus ticks feeding for 6 days.</title>
        <authorList>
            <person name="Perner J."/>
            <person name="Ribeiro J.M.C."/>
        </authorList>
    </citation>
    <scope>NUCLEOTIDE SEQUENCE</scope>
    <source>
        <strain evidence="2">Semi-engorged</strain>
        <tissue evidence="2">Salivary glands</tissue>
    </source>
</reference>
<evidence type="ECO:0000313" key="2">
    <source>
        <dbReference type="EMBL" id="MXU96250.1"/>
    </source>
</evidence>
<protein>
    <submittedName>
        <fullName evidence="2">Uncharacterized protein</fullName>
    </submittedName>
</protein>
<feature type="region of interest" description="Disordered" evidence="1">
    <location>
        <begin position="157"/>
        <end position="210"/>
    </location>
</feature>
<feature type="compositionally biased region" description="Basic residues" evidence="1">
    <location>
        <begin position="10"/>
        <end position="19"/>
    </location>
</feature>
<feature type="compositionally biased region" description="Low complexity" evidence="1">
    <location>
        <begin position="20"/>
        <end position="34"/>
    </location>
</feature>
<dbReference type="EMBL" id="GIFC01014167">
    <property type="protein sequence ID" value="MXU96250.1"/>
    <property type="molecule type" value="Transcribed_RNA"/>
</dbReference>
<feature type="region of interest" description="Disordered" evidence="1">
    <location>
        <begin position="1"/>
        <end position="34"/>
    </location>
</feature>
<proteinExistence type="predicted"/>
<feature type="compositionally biased region" description="Basic residues" evidence="1">
    <location>
        <begin position="161"/>
        <end position="172"/>
    </location>
</feature>
<accession>A0A6B0V1V8</accession>